<name>A0A1B7LXF6_9MICC</name>
<evidence type="ECO:0000313" key="2">
    <source>
        <dbReference type="Proteomes" id="UP000078292"/>
    </source>
</evidence>
<protein>
    <submittedName>
        <fullName evidence="1">Uncharacterized protein</fullName>
    </submittedName>
</protein>
<gene>
    <name evidence="1" type="ORF">A6F49_13990</name>
</gene>
<proteinExistence type="predicted"/>
<dbReference type="OrthoDB" id="9773233at2"/>
<comment type="caution">
    <text evidence="1">The sequence shown here is derived from an EMBL/GenBank/DDBJ whole genome shotgun (WGS) entry which is preliminary data.</text>
</comment>
<dbReference type="STRING" id="1837282.A6F49_13990"/>
<dbReference type="Proteomes" id="UP000078292">
    <property type="component" value="Unassembled WGS sequence"/>
</dbReference>
<evidence type="ECO:0000313" key="1">
    <source>
        <dbReference type="EMBL" id="OAV59866.1"/>
    </source>
</evidence>
<organism evidence="1 2">
    <name type="scientific">Enteractinococcus helveticum</name>
    <dbReference type="NCBI Taxonomy" id="1837282"/>
    <lineage>
        <taxon>Bacteria</taxon>
        <taxon>Bacillati</taxon>
        <taxon>Actinomycetota</taxon>
        <taxon>Actinomycetes</taxon>
        <taxon>Micrococcales</taxon>
        <taxon>Micrococcaceae</taxon>
    </lineage>
</organism>
<dbReference type="EMBL" id="LXEY01000021">
    <property type="protein sequence ID" value="OAV59866.1"/>
    <property type="molecule type" value="Genomic_DNA"/>
</dbReference>
<sequence>MLDAGVELDRIRWIRPREAWFIDGAQLQPLKQVGALIEGAAHEAEAGAKASDVTDLFRRLEDAGRVMRLDEHLEPKMYRVTMLSRAELMDLRQITGVIRRGHVRAVEQRRVMLDDGELSISIDELLIDSSAYGLAASPKVQIFQDNKIILQQIRHASPTFNAALIAFLEVHRDDNNERNRLAPPNVSTNKPSDILMMLVRTWVAADHWRSEPDVKS</sequence>
<keyword evidence="2" id="KW-1185">Reference proteome</keyword>
<accession>A0A1B7LXF6</accession>
<reference evidence="1 2" key="1">
    <citation type="submission" date="2016-04" db="EMBL/GenBank/DDBJ databases">
        <title>First whole genome shotgun sequence of the bacterium Enteractinococcus sp. strain UASWS1574.</title>
        <authorList>
            <person name="Crovadore J."/>
            <person name="Chablais R."/>
            <person name="Lefort F."/>
        </authorList>
    </citation>
    <scope>NUCLEOTIDE SEQUENCE [LARGE SCALE GENOMIC DNA]</scope>
    <source>
        <strain evidence="1 2">UASWS1574</strain>
    </source>
</reference>
<dbReference type="RefSeq" id="WP_052504934.1">
    <property type="nucleotide sequence ID" value="NZ_LXEY01000021.1"/>
</dbReference>
<dbReference type="AlphaFoldDB" id="A0A1B7LXF6"/>